<feature type="domain" description="Nephrocystin 3-like N-terminal" evidence="6">
    <location>
        <begin position="199"/>
        <end position="379"/>
    </location>
</feature>
<feature type="domain" description="Azaphilone pigments biosynthesis cluster protein L N-terminal" evidence="4">
    <location>
        <begin position="2"/>
        <end position="94"/>
    </location>
</feature>
<dbReference type="PANTHER" id="PTHR24166:SF48">
    <property type="entry name" value="PROTEIN VAPYRIN"/>
    <property type="match status" value="1"/>
</dbReference>
<feature type="repeat" description="ANK" evidence="3">
    <location>
        <begin position="1185"/>
        <end position="1217"/>
    </location>
</feature>
<feature type="repeat" description="ANK" evidence="3">
    <location>
        <begin position="969"/>
        <end position="996"/>
    </location>
</feature>
<reference evidence="7 8" key="1">
    <citation type="journal article" date="2015" name="BMC Genomics">
        <title>Insights from the genome of Ophiocordyceps polyrhachis-furcata to pathogenicity and host specificity in insect fungi.</title>
        <authorList>
            <person name="Wichadakul D."/>
            <person name="Kobmoo N."/>
            <person name="Ingsriswang S."/>
            <person name="Tangphatsornruang S."/>
            <person name="Chantasingh D."/>
            <person name="Luangsa-ard J.J."/>
            <person name="Eurwilaichitr L."/>
        </authorList>
    </citation>
    <scope>NUCLEOTIDE SEQUENCE [LARGE SCALE GENOMIC DNA]</scope>
    <source>
        <strain evidence="7 8">BCC 54312</strain>
    </source>
</reference>
<feature type="repeat" description="ANK" evidence="3">
    <location>
        <begin position="1040"/>
        <end position="1072"/>
    </location>
</feature>
<evidence type="ECO:0000313" key="7">
    <source>
        <dbReference type="EMBL" id="RCI10929.1"/>
    </source>
</evidence>
<feature type="repeat" description="ANK" evidence="3">
    <location>
        <begin position="1218"/>
        <end position="1250"/>
    </location>
</feature>
<dbReference type="InterPro" id="IPR050889">
    <property type="entry name" value="Dendritic_Spine_Reg/Scaffold"/>
</dbReference>
<evidence type="ECO:0000256" key="2">
    <source>
        <dbReference type="ARBA" id="ARBA00023043"/>
    </source>
</evidence>
<feature type="domain" description="GPI inositol-deacylase winged helix" evidence="5">
    <location>
        <begin position="493"/>
        <end position="589"/>
    </location>
</feature>
<dbReference type="Pfam" id="PF12796">
    <property type="entry name" value="Ank_2"/>
    <property type="match status" value="4"/>
</dbReference>
<dbReference type="STRING" id="1330021.A0A367L934"/>
<protein>
    <submittedName>
        <fullName evidence="7">Uncharacterized protein</fullName>
    </submittedName>
</protein>
<dbReference type="Proteomes" id="UP000253664">
    <property type="component" value="Unassembled WGS sequence"/>
</dbReference>
<name>A0A367L934_9HYPO</name>
<sequence length="1293" mass="143338">MADPLSMAASLIAVAQISGSIVSLCYYYIHGFQGANKEITKLLGESQSLRSVVEQLIQLVDKHDAESDVHLRALRETLAHSGLSEFQSSLKDLEGRLQFPVSKWQRLGAKLLWPLRERDVIQALESIHRMKSVFEFGLLTDATGCVVEMRRDIKDLISRFERIHLMPNKQRLQVLLDWLQAPDPSVLHHKLFKKRVAETGRWLLETEDFQQWIKGESSSLWLYGIAGCGKSVLSSVVIEEIKSRQGSQGGNIALAYHHFDFSNDASSRTETMLRSLVSQLSAWKGEPPAALEKGAENYHPYDDAIPFLHYKGRENTRFGVGQPNTYDLVKILLGIGLEFGQVYLVLDALDECFDREELLRILPSILGGETGFRVFVTSRHMADIAAVLSSHAASSLEAVMEDVDRDIDTFVRDRLTNHPKLSKWRPQVRNEIQASLVSGAKGMFRWADCQINTLGKCFNLRELRKAIRKLPKSLSDTYQQALLKVDENHWEYAIRTLMWLAVSPKPLRIEEAVDILAVDFEESEEWPVFSEDLRVCDAMEVPEVCGSLVSTMTSYIQEPDGSLAKSTELRLAHYTVKEYLLSDDFFSQFPRPMLFSNVSDSYAVAAKTSLAYISSLDDTLTQLSDRPLSRHAAEFWLYYNDLSPKDSRISHMIIKLLGDSNGTEPYRNWCRLFDPTRPWLPPNLERQSFPSPLYYTCSQGLLSETQMLLQNGASPNATGEFYGTCLQAAAFNGHVEIVRCLLLAGADPAREGGVYFCPIIAAAASGVVGVVECLLEYGADPNKLKSHPPDTFALMEAVRRNHVDVVEALLNGGANPDFTFYKAPVDHNCMDAALSRGFKDCAALILPRMSKWAATESLEMAFWTNRSRDTLRHFGDFIPDEVLAYAATSGYEDVVVELLDQGAKPYMCDVLRWLTWATIGYDASNMVTDVDHSIDLKNGYALIGAARGGFVDTVRLLLARGDDVNAACKTVTALTMAAYEGHREVVQVLLDHGASLREGIRYYGSPAHAAVLGDHADIIELLLAEGVDIETTAHCGKGMEECTLLQLAASSSNADIVDWLLDHGADPNAGAEDLDKHGVTALSRACKNDRSVDLVTLLIKAGAKVKAKSRFPDKMEEPPLHTAVRYGSVETVRALAEHGADVNEQCNDGWTALHKAAKRRKQEAADITEALLFELGGDWTLPLANGSLPIHMAASHDNTPCLEPLVRAGSDVNARNHAGRTPLHWAADNGALTAVEWLLDHGAASHYEEHGTAMTALDYAELRLREASYFDKKNTEAVRDALARHASQASKAT</sequence>
<feature type="repeat" description="ANK" evidence="3">
    <location>
        <begin position="1002"/>
        <end position="1034"/>
    </location>
</feature>
<dbReference type="Pfam" id="PF24883">
    <property type="entry name" value="NPHP3_N"/>
    <property type="match status" value="1"/>
</dbReference>
<dbReference type="OrthoDB" id="194358at2759"/>
<dbReference type="PANTHER" id="PTHR24166">
    <property type="entry name" value="ROLLING PEBBLES, ISOFORM B"/>
    <property type="match status" value="1"/>
</dbReference>
<dbReference type="InterPro" id="IPR027417">
    <property type="entry name" value="P-loop_NTPase"/>
</dbReference>
<dbReference type="InterPro" id="IPR002110">
    <property type="entry name" value="Ankyrin_rpt"/>
</dbReference>
<evidence type="ECO:0000259" key="6">
    <source>
        <dbReference type="Pfam" id="PF24883"/>
    </source>
</evidence>
<keyword evidence="1" id="KW-0677">Repeat</keyword>
<dbReference type="EMBL" id="LKCN02000011">
    <property type="protein sequence ID" value="RCI10929.1"/>
    <property type="molecule type" value="Genomic_DNA"/>
</dbReference>
<keyword evidence="8" id="KW-1185">Reference proteome</keyword>
<dbReference type="InterPro" id="IPR054471">
    <property type="entry name" value="GPIID_WHD"/>
</dbReference>
<evidence type="ECO:0000313" key="8">
    <source>
        <dbReference type="Proteomes" id="UP000253664"/>
    </source>
</evidence>
<dbReference type="Gene3D" id="3.40.50.300">
    <property type="entry name" value="P-loop containing nucleotide triphosphate hydrolases"/>
    <property type="match status" value="1"/>
</dbReference>
<dbReference type="Pfam" id="PF17111">
    <property type="entry name" value="PigL_N"/>
    <property type="match status" value="1"/>
</dbReference>
<dbReference type="Pfam" id="PF22939">
    <property type="entry name" value="WHD_GPIID"/>
    <property type="match status" value="1"/>
</dbReference>
<dbReference type="Gene3D" id="1.25.40.20">
    <property type="entry name" value="Ankyrin repeat-containing domain"/>
    <property type="match status" value="5"/>
</dbReference>
<dbReference type="SUPFAM" id="SSF48403">
    <property type="entry name" value="Ankyrin repeat"/>
    <property type="match status" value="2"/>
</dbReference>
<proteinExistence type="predicted"/>
<dbReference type="InterPro" id="IPR036770">
    <property type="entry name" value="Ankyrin_rpt-contain_sf"/>
</dbReference>
<comment type="caution">
    <text evidence="7">The sequence shown here is derived from an EMBL/GenBank/DDBJ whole genome shotgun (WGS) entry which is preliminary data.</text>
</comment>
<dbReference type="InterPro" id="IPR031348">
    <property type="entry name" value="PigL_N"/>
</dbReference>
<gene>
    <name evidence="7" type="ORF">L249_5166</name>
</gene>
<organism evidence="7 8">
    <name type="scientific">Ophiocordyceps polyrhachis-furcata BCC 54312</name>
    <dbReference type="NCBI Taxonomy" id="1330021"/>
    <lineage>
        <taxon>Eukaryota</taxon>
        <taxon>Fungi</taxon>
        <taxon>Dikarya</taxon>
        <taxon>Ascomycota</taxon>
        <taxon>Pezizomycotina</taxon>
        <taxon>Sordariomycetes</taxon>
        <taxon>Hypocreomycetidae</taxon>
        <taxon>Hypocreales</taxon>
        <taxon>Ophiocordycipitaceae</taxon>
        <taxon>Ophiocordyceps</taxon>
    </lineage>
</organism>
<dbReference type="PROSITE" id="PS50297">
    <property type="entry name" value="ANK_REP_REGION"/>
    <property type="match status" value="5"/>
</dbReference>
<keyword evidence="2 3" id="KW-0040">ANK repeat</keyword>
<feature type="repeat" description="ANK" evidence="3">
    <location>
        <begin position="1115"/>
        <end position="1147"/>
    </location>
</feature>
<dbReference type="InterPro" id="IPR056884">
    <property type="entry name" value="NPHP3-like_N"/>
</dbReference>
<evidence type="ECO:0000256" key="3">
    <source>
        <dbReference type="PROSITE-ProRule" id="PRU00023"/>
    </source>
</evidence>
<evidence type="ECO:0000256" key="1">
    <source>
        <dbReference type="ARBA" id="ARBA00022737"/>
    </source>
</evidence>
<evidence type="ECO:0000259" key="5">
    <source>
        <dbReference type="Pfam" id="PF22939"/>
    </source>
</evidence>
<feature type="repeat" description="ANK" evidence="3">
    <location>
        <begin position="1077"/>
        <end position="1110"/>
    </location>
</feature>
<dbReference type="Pfam" id="PF13637">
    <property type="entry name" value="Ank_4"/>
    <property type="match status" value="2"/>
</dbReference>
<accession>A0A367L934</accession>
<dbReference type="SUPFAM" id="SSF52540">
    <property type="entry name" value="P-loop containing nucleoside triphosphate hydrolases"/>
    <property type="match status" value="1"/>
</dbReference>
<dbReference type="SMART" id="SM00248">
    <property type="entry name" value="ANK"/>
    <property type="match status" value="14"/>
</dbReference>
<evidence type="ECO:0000259" key="4">
    <source>
        <dbReference type="Pfam" id="PF17111"/>
    </source>
</evidence>
<dbReference type="PROSITE" id="PS50088">
    <property type="entry name" value="ANK_REPEAT"/>
    <property type="match status" value="7"/>
</dbReference>